<dbReference type="SUPFAM" id="SSF52833">
    <property type="entry name" value="Thioredoxin-like"/>
    <property type="match status" value="1"/>
</dbReference>
<dbReference type="Pfam" id="PF00578">
    <property type="entry name" value="AhpC-TSA"/>
    <property type="match status" value="1"/>
</dbReference>
<dbReference type="PANTHER" id="PTHR42852:SF17">
    <property type="entry name" value="THIOREDOXIN-LIKE PROTEIN HI_1115"/>
    <property type="match status" value="1"/>
</dbReference>
<keyword evidence="1" id="KW-0472">Membrane</keyword>
<sequence length="165" mass="18694">MKKTIKPKKIILQIILFIGIIFIIRIYQHQGLAVGKAPLFSSISLTKKHLKTDLQHTPILVNFWATWCKICELEQNNIENIAKDYLVLNIAIQSGTDAKVLSYAKKHNLNPKNIINDRTGTLANLYGVKATPTSFIINKSGDITFKEVGYTTELGLRFRLWLANL</sequence>
<reference evidence="3" key="1">
    <citation type="submission" date="2016-10" db="EMBL/GenBank/DDBJ databases">
        <authorList>
            <person name="de Groot N.N."/>
        </authorList>
    </citation>
    <scope>NUCLEOTIDE SEQUENCE</scope>
</reference>
<evidence type="ECO:0000259" key="2">
    <source>
        <dbReference type="PROSITE" id="PS51352"/>
    </source>
</evidence>
<keyword evidence="1" id="KW-1133">Transmembrane helix</keyword>
<dbReference type="InterPro" id="IPR013766">
    <property type="entry name" value="Thioredoxin_domain"/>
</dbReference>
<dbReference type="GO" id="GO:0016209">
    <property type="term" value="F:antioxidant activity"/>
    <property type="evidence" value="ECO:0007669"/>
    <property type="project" value="InterPro"/>
</dbReference>
<dbReference type="Gene3D" id="3.40.30.10">
    <property type="entry name" value="Glutaredoxin"/>
    <property type="match status" value="1"/>
</dbReference>
<dbReference type="GO" id="GO:0016491">
    <property type="term" value="F:oxidoreductase activity"/>
    <property type="evidence" value="ECO:0007669"/>
    <property type="project" value="InterPro"/>
</dbReference>
<organism evidence="3">
    <name type="scientific">hydrothermal vent metagenome</name>
    <dbReference type="NCBI Taxonomy" id="652676"/>
    <lineage>
        <taxon>unclassified sequences</taxon>
        <taxon>metagenomes</taxon>
        <taxon>ecological metagenomes</taxon>
    </lineage>
</organism>
<dbReference type="PANTHER" id="PTHR42852">
    <property type="entry name" value="THIOL:DISULFIDE INTERCHANGE PROTEIN DSBE"/>
    <property type="match status" value="1"/>
</dbReference>
<name>A0A1W1BNT3_9ZZZZ</name>
<dbReference type="InterPro" id="IPR000866">
    <property type="entry name" value="AhpC/TSA"/>
</dbReference>
<evidence type="ECO:0000256" key="1">
    <source>
        <dbReference type="SAM" id="Phobius"/>
    </source>
</evidence>
<protein>
    <submittedName>
        <fullName evidence="3">Membrane protein, suppressor for copper-sensitivity ScsD</fullName>
    </submittedName>
</protein>
<feature type="transmembrane region" description="Helical" evidence="1">
    <location>
        <begin position="10"/>
        <end position="27"/>
    </location>
</feature>
<dbReference type="EMBL" id="FPHJ01000014">
    <property type="protein sequence ID" value="SFV55199.1"/>
    <property type="molecule type" value="Genomic_DNA"/>
</dbReference>
<dbReference type="PROSITE" id="PS51352">
    <property type="entry name" value="THIOREDOXIN_2"/>
    <property type="match status" value="1"/>
</dbReference>
<keyword evidence="1" id="KW-0812">Transmembrane</keyword>
<dbReference type="InterPro" id="IPR050553">
    <property type="entry name" value="Thioredoxin_ResA/DsbE_sf"/>
</dbReference>
<evidence type="ECO:0000313" key="3">
    <source>
        <dbReference type="EMBL" id="SFV55199.1"/>
    </source>
</evidence>
<feature type="domain" description="Thioredoxin" evidence="2">
    <location>
        <begin position="31"/>
        <end position="165"/>
    </location>
</feature>
<gene>
    <name evidence="3" type="ORF">MNB_SUP05-5-344</name>
</gene>
<dbReference type="AlphaFoldDB" id="A0A1W1BNT3"/>
<dbReference type="InterPro" id="IPR036249">
    <property type="entry name" value="Thioredoxin-like_sf"/>
</dbReference>
<accession>A0A1W1BNT3</accession>
<proteinExistence type="predicted"/>